<evidence type="ECO:0000313" key="1">
    <source>
        <dbReference type="EMBL" id="PEH91022.1"/>
    </source>
</evidence>
<accession>A0A2A7V0E3</accession>
<reference evidence="2" key="1">
    <citation type="submission" date="2017-09" db="EMBL/GenBank/DDBJ databases">
        <title>FDA dAtabase for Regulatory Grade micrObial Sequences (FDA-ARGOS): Supporting development and validation of Infectious Disease Dx tests.</title>
        <authorList>
            <person name="Minogue T."/>
            <person name="Wolcott M."/>
            <person name="Wasieloski L."/>
            <person name="Aguilar W."/>
            <person name="Moore D."/>
            <person name="Tallon L."/>
            <person name="Sadzewicz L."/>
            <person name="Ott S."/>
            <person name="Zhao X."/>
            <person name="Nagaraj S."/>
            <person name="Vavikolanu K."/>
            <person name="Aluvathingal J."/>
            <person name="Nadendla S."/>
            <person name="Sichtig H."/>
        </authorList>
    </citation>
    <scope>NUCLEOTIDE SEQUENCE [LARGE SCALE GENOMIC DNA]</scope>
    <source>
        <strain evidence="2">FDAARGOS_394</strain>
    </source>
</reference>
<dbReference type="EMBL" id="PDEA01000001">
    <property type="protein sequence ID" value="PEH91022.1"/>
    <property type="molecule type" value="Genomic_DNA"/>
</dbReference>
<dbReference type="GeneID" id="80801128"/>
<proteinExistence type="predicted"/>
<sequence>MQALRSSLSLTRLVLAWFMLTLGIAVASPIVHPRAMEVVCTAGGSMQVIMLDEDGQAVPGPHHSLDCPLCLAITTPPVYEYQHIAQPQPLGLALQPIVAARIAALVGAPLPPRGPPALV</sequence>
<comment type="caution">
    <text evidence="1">The sequence shown here is derived from an EMBL/GenBank/DDBJ whole genome shotgun (WGS) entry which is preliminary data.</text>
</comment>
<protein>
    <submittedName>
        <fullName evidence="1">DUF2946 domain-containing protein</fullName>
    </submittedName>
</protein>
<name>A0A2A7V0E3_COMTR</name>
<dbReference type="RefSeq" id="WP_066536142.1">
    <property type="nucleotide sequence ID" value="NZ_DALZSI010000006.1"/>
</dbReference>
<organism evidence="1 2">
    <name type="scientific">Comamonas terrigena</name>
    <dbReference type="NCBI Taxonomy" id="32013"/>
    <lineage>
        <taxon>Bacteria</taxon>
        <taxon>Pseudomonadati</taxon>
        <taxon>Pseudomonadota</taxon>
        <taxon>Betaproteobacteria</taxon>
        <taxon>Burkholderiales</taxon>
        <taxon>Comamonadaceae</taxon>
        <taxon>Comamonas</taxon>
    </lineage>
</organism>
<dbReference type="Proteomes" id="UP000220246">
    <property type="component" value="Unassembled WGS sequence"/>
</dbReference>
<dbReference type="OrthoDB" id="8906767at2"/>
<gene>
    <name evidence="1" type="ORF">CRM82_10960</name>
</gene>
<dbReference type="STRING" id="1219032.GCA_001515545_01510"/>
<keyword evidence="2" id="KW-1185">Reference proteome</keyword>
<evidence type="ECO:0000313" key="2">
    <source>
        <dbReference type="Proteomes" id="UP000220246"/>
    </source>
</evidence>
<dbReference type="AlphaFoldDB" id="A0A2A7V0E3"/>
<dbReference type="InterPro" id="IPR021333">
    <property type="entry name" value="DUF2946"/>
</dbReference>
<dbReference type="Pfam" id="PF11162">
    <property type="entry name" value="DUF2946"/>
    <property type="match status" value="1"/>
</dbReference>